<feature type="compositionally biased region" description="Gly residues" evidence="1">
    <location>
        <begin position="62"/>
        <end position="72"/>
    </location>
</feature>
<feature type="non-terminal residue" evidence="2">
    <location>
        <position position="1"/>
    </location>
</feature>
<feature type="compositionally biased region" description="Basic and acidic residues" evidence="1">
    <location>
        <begin position="76"/>
        <end position="103"/>
    </location>
</feature>
<feature type="non-terminal residue" evidence="2">
    <location>
        <position position="124"/>
    </location>
</feature>
<evidence type="ECO:0000313" key="2">
    <source>
        <dbReference type="EMBL" id="AHW46193.1"/>
    </source>
</evidence>
<organism evidence="2">
    <name type="scientific">Xanthomonas phaseoli pv. dieffenbachiae</name>
    <dbReference type="NCBI Taxonomy" id="92828"/>
    <lineage>
        <taxon>Bacteria</taxon>
        <taxon>Pseudomonadati</taxon>
        <taxon>Pseudomonadota</taxon>
        <taxon>Gammaproteobacteria</taxon>
        <taxon>Lysobacterales</taxon>
        <taxon>Lysobacteraceae</taxon>
        <taxon>Xanthomonas</taxon>
    </lineage>
</organism>
<feature type="region of interest" description="Disordered" evidence="1">
    <location>
        <begin position="53"/>
        <end position="124"/>
    </location>
</feature>
<keyword evidence="2" id="KW-0251">Elongation factor</keyword>
<reference evidence="2" key="1">
    <citation type="submission" date="2014-03" db="EMBL/GenBank/DDBJ databases">
        <title>Xanthomonas axonopodis pv. dieffenbachiae, strain XAD1, elongation factor P(efp) gene.</title>
        <authorList>
            <person name="Suganyadevi M."/>
            <person name="Nakkeeran S."/>
            <person name="Renukadevi P."/>
            <person name="Vinodkumar S."/>
            <person name="Thilagavathi R."/>
        </authorList>
    </citation>
    <scope>NUCLEOTIDE SEQUENCE</scope>
    <source>
        <strain evidence="2">XAD1</strain>
    </source>
</reference>
<evidence type="ECO:0000256" key="1">
    <source>
        <dbReference type="SAM" id="MobiDB-lite"/>
    </source>
</evidence>
<feature type="compositionally biased region" description="Basic and acidic residues" evidence="1">
    <location>
        <begin position="15"/>
        <end position="25"/>
    </location>
</feature>
<accession>X5CCY7</accession>
<dbReference type="GO" id="GO:0003746">
    <property type="term" value="F:translation elongation factor activity"/>
    <property type="evidence" value="ECO:0007669"/>
    <property type="project" value="UniProtKB-KW"/>
</dbReference>
<dbReference type="EMBL" id="KJ603437">
    <property type="protein sequence ID" value="AHW46193.1"/>
    <property type="molecule type" value="Genomic_DNA"/>
</dbReference>
<feature type="compositionally biased region" description="Basic residues" evidence="1">
    <location>
        <begin position="104"/>
        <end position="124"/>
    </location>
</feature>
<keyword evidence="2" id="KW-0648">Protein biosynthesis</keyword>
<name>X5CCY7_9XANT</name>
<dbReference type="AlphaFoldDB" id="X5CCY7"/>
<protein>
    <submittedName>
        <fullName evidence="2">Elongation factor P</fullName>
    </submittedName>
</protein>
<sequence>LHPHEVPLHQVRARGRNDHEGDRRCGSGRRGRYRPALPLQRWRVLALHGPGNLRAGADRQAGMGGADSGSGRGRLHRDLVERHPDLGAAAELRRTEDHRDRPGRARRYLRRRRQAGHPGNRRGG</sequence>
<feature type="region of interest" description="Disordered" evidence="1">
    <location>
        <begin position="1"/>
        <end position="33"/>
    </location>
</feature>
<proteinExistence type="predicted"/>
<gene>
    <name evidence="2" type="primary">efp</name>
</gene>